<dbReference type="EMBL" id="BAABFO010000030">
    <property type="protein sequence ID" value="GAA4341677.1"/>
    <property type="molecule type" value="Genomic_DNA"/>
</dbReference>
<gene>
    <name evidence="4" type="ORF">GCM10023144_42750</name>
</gene>
<accession>A0ABP8HNA3</accession>
<dbReference type="PANTHER" id="PTHR43630">
    <property type="entry name" value="POLY-BETA-1,6-N-ACETYL-D-GLUCOSAMINE SYNTHASE"/>
    <property type="match status" value="1"/>
</dbReference>
<comment type="similarity">
    <text evidence="1">Belongs to the glycosyltransferase 2 family. WaaE/KdtX subfamily.</text>
</comment>
<dbReference type="InterPro" id="IPR001173">
    <property type="entry name" value="Glyco_trans_2-like"/>
</dbReference>
<dbReference type="InterPro" id="IPR029044">
    <property type="entry name" value="Nucleotide-diphossugar_trans"/>
</dbReference>
<feature type="domain" description="Glycosyltransferase 2-like" evidence="3">
    <location>
        <begin position="40"/>
        <end position="172"/>
    </location>
</feature>
<dbReference type="PANTHER" id="PTHR43630:SF2">
    <property type="entry name" value="GLYCOSYLTRANSFERASE"/>
    <property type="match status" value="1"/>
</dbReference>
<dbReference type="Proteomes" id="UP001501671">
    <property type="component" value="Unassembled WGS sequence"/>
</dbReference>
<dbReference type="SUPFAM" id="SSF53448">
    <property type="entry name" value="Nucleotide-diphospho-sugar transferases"/>
    <property type="match status" value="1"/>
</dbReference>
<dbReference type="Pfam" id="PF00535">
    <property type="entry name" value="Glycos_transf_2"/>
    <property type="match status" value="1"/>
</dbReference>
<dbReference type="Gene3D" id="3.90.550.10">
    <property type="entry name" value="Spore Coat Polysaccharide Biosynthesis Protein SpsA, Chain A"/>
    <property type="match status" value="1"/>
</dbReference>
<keyword evidence="5" id="KW-1185">Reference proteome</keyword>
<evidence type="ECO:0000256" key="1">
    <source>
        <dbReference type="ARBA" id="ARBA00038494"/>
    </source>
</evidence>
<dbReference type="CDD" id="cd02511">
    <property type="entry name" value="Beta4Glucosyltransferase"/>
    <property type="match status" value="1"/>
</dbReference>
<evidence type="ECO:0000313" key="5">
    <source>
        <dbReference type="Proteomes" id="UP001501671"/>
    </source>
</evidence>
<evidence type="ECO:0000256" key="2">
    <source>
        <dbReference type="SAM" id="MobiDB-lite"/>
    </source>
</evidence>
<comment type="caution">
    <text evidence="4">The sequence shown here is derived from an EMBL/GenBank/DDBJ whole genome shotgun (WGS) entry which is preliminary data.</text>
</comment>
<evidence type="ECO:0000313" key="4">
    <source>
        <dbReference type="EMBL" id="GAA4341677.1"/>
    </source>
</evidence>
<name>A0ABP8HNA3_9BURK</name>
<proteinExistence type="inferred from homology"/>
<feature type="compositionally biased region" description="Low complexity" evidence="2">
    <location>
        <begin position="8"/>
        <end position="34"/>
    </location>
</feature>
<feature type="region of interest" description="Disordered" evidence="2">
    <location>
        <begin position="1"/>
        <end position="34"/>
    </location>
</feature>
<evidence type="ECO:0000259" key="3">
    <source>
        <dbReference type="Pfam" id="PF00535"/>
    </source>
</evidence>
<reference evidence="5" key="1">
    <citation type="journal article" date="2019" name="Int. J. Syst. Evol. Microbiol.">
        <title>The Global Catalogue of Microorganisms (GCM) 10K type strain sequencing project: providing services to taxonomists for standard genome sequencing and annotation.</title>
        <authorList>
            <consortium name="The Broad Institute Genomics Platform"/>
            <consortium name="The Broad Institute Genome Sequencing Center for Infectious Disease"/>
            <person name="Wu L."/>
            <person name="Ma J."/>
        </authorList>
    </citation>
    <scope>NUCLEOTIDE SEQUENCE [LARGE SCALE GENOMIC DNA]</scope>
    <source>
        <strain evidence="5">JCM 17666</strain>
    </source>
</reference>
<protein>
    <submittedName>
        <fullName evidence="4">Glycosyltransferase family 2 protein</fullName>
    </submittedName>
</protein>
<organism evidence="4 5">
    <name type="scientific">Pigmentiphaga soli</name>
    <dbReference type="NCBI Taxonomy" id="1007095"/>
    <lineage>
        <taxon>Bacteria</taxon>
        <taxon>Pseudomonadati</taxon>
        <taxon>Pseudomonadota</taxon>
        <taxon>Betaproteobacteria</taxon>
        <taxon>Burkholderiales</taxon>
        <taxon>Alcaligenaceae</taxon>
        <taxon>Pigmentiphaga</taxon>
    </lineage>
</organism>
<sequence length="291" mass="31593">MTAEPGDPTGQPTAAGRGAPAPAGGPDPASRGAAPGPRLSVIVITRNEAANIAECLASAAFADEWIVVDSGSADDTVALAQAHGARVVQTADWPGFGPQKQRALELATGDWVLSIDADERVTPELAAEIRAALADPAADAYEMPRLSSYCGRFMRHGGWWPDRVLRLFRRGRARFSDHAVHERVIADGAVRRLRQPLIHYSYRDLESVLDKVNRYSTAGAQTLAARGRRGGLGAAIGHGLWAFLRTYLLRRGFLDGRHGFMLAVSNAEVTYYRYVKRMLMDEAREPAPPPR</sequence>